<dbReference type="GO" id="GO:0006508">
    <property type="term" value="P:proteolysis"/>
    <property type="evidence" value="ECO:0007669"/>
    <property type="project" value="UniProtKB-KW"/>
</dbReference>
<dbReference type="GO" id="GO:0080120">
    <property type="term" value="P:CAAX-box protein maturation"/>
    <property type="evidence" value="ECO:0007669"/>
    <property type="project" value="UniProtKB-ARBA"/>
</dbReference>
<evidence type="ECO:0000256" key="1">
    <source>
        <dbReference type="SAM" id="Phobius"/>
    </source>
</evidence>
<dbReference type="InterPro" id="IPR003675">
    <property type="entry name" value="Rce1/LyrA-like_dom"/>
</dbReference>
<dbReference type="GO" id="GO:0004175">
    <property type="term" value="F:endopeptidase activity"/>
    <property type="evidence" value="ECO:0007669"/>
    <property type="project" value="UniProtKB-ARBA"/>
</dbReference>
<evidence type="ECO:0000313" key="4">
    <source>
        <dbReference type="EMBL" id="VEW15342.1"/>
    </source>
</evidence>
<evidence type="ECO:0000313" key="5">
    <source>
        <dbReference type="Proteomes" id="UP000216867"/>
    </source>
</evidence>
<dbReference type="AlphaFoldDB" id="A0A269Z8B6"/>
<dbReference type="EMBL" id="CAACXN010000020">
    <property type="protein sequence ID" value="VEW15342.1"/>
    <property type="molecule type" value="Genomic_DNA"/>
</dbReference>
<dbReference type="GO" id="GO:0008237">
    <property type="term" value="F:metallopeptidase activity"/>
    <property type="evidence" value="ECO:0007669"/>
    <property type="project" value="UniProtKB-KW"/>
</dbReference>
<sequence length="255" mass="27716">MSTASELAPKERRRLWFELGLVAALSLGQSAVYAVVRLLDIVTRGPISDAEAKLNTSLNPRPIFDLVYQLLDIGFSLVPVALALYLLTRDPDPKPLAQRLGVQGKAVRDFGQGVLLFLVIGLGTLAVYAGGRALGITAEVQPANLGDHWWTIPVLLLAAAKNGVLEEVLIFGFGAERLRQLGYGPWTIIIALALFRGSYHLYQGIGPFIGNVAMGIIFGWFYMRTRRLMPIVWAHTLIDVVGFLAPGVLSLVDPG</sequence>
<dbReference type="RefSeq" id="WP_095376664.1">
    <property type="nucleotide sequence ID" value="NZ_CAACXN010000020.1"/>
</dbReference>
<feature type="transmembrane region" description="Helical" evidence="1">
    <location>
        <begin position="230"/>
        <end position="252"/>
    </location>
</feature>
<reference evidence="3 5" key="1">
    <citation type="submission" date="2017-04" db="EMBL/GenBank/DDBJ databases">
        <title>Kefir bacterial isolates.</title>
        <authorList>
            <person name="Kim Y."/>
            <person name="Blasche S."/>
            <person name="Patil K.R."/>
        </authorList>
    </citation>
    <scope>NUCLEOTIDE SEQUENCE [LARGE SCALE GENOMIC DNA]</scope>
    <source>
        <strain evidence="3 5">OG2</strain>
    </source>
</reference>
<reference evidence="4 6" key="2">
    <citation type="submission" date="2019-02" db="EMBL/GenBank/DDBJ databases">
        <authorList>
            <consortium name="Pathogen Informatics"/>
        </authorList>
    </citation>
    <scope>NUCLEOTIDE SEQUENCE [LARGE SCALE GENOMIC DNA]</scope>
    <source>
        <strain evidence="4 6">3012STDY7078520</strain>
    </source>
</reference>
<dbReference type="GeneID" id="99775401"/>
<proteinExistence type="predicted"/>
<feature type="transmembrane region" description="Helical" evidence="1">
    <location>
        <begin position="149"/>
        <end position="174"/>
    </location>
</feature>
<gene>
    <name evidence="3" type="ORF">B8X04_14570</name>
    <name evidence="4" type="ORF">NCTC12391_03505</name>
</gene>
<keyword evidence="3" id="KW-0482">Metalloprotease</keyword>
<keyword evidence="1" id="KW-0812">Transmembrane</keyword>
<name>A0A269Z8B6_9MICO</name>
<keyword evidence="3" id="KW-0645">Protease</keyword>
<evidence type="ECO:0000259" key="2">
    <source>
        <dbReference type="Pfam" id="PF02517"/>
    </source>
</evidence>
<keyword evidence="1" id="KW-0472">Membrane</keyword>
<keyword evidence="3" id="KW-0378">Hydrolase</keyword>
<dbReference type="Proteomes" id="UP000216867">
    <property type="component" value="Unassembled WGS sequence"/>
</dbReference>
<feature type="transmembrane region" description="Helical" evidence="1">
    <location>
        <begin position="205"/>
        <end position="223"/>
    </location>
</feature>
<keyword evidence="1" id="KW-1133">Transmembrane helix</keyword>
<feature type="transmembrane region" description="Helical" evidence="1">
    <location>
        <begin position="15"/>
        <end position="36"/>
    </location>
</feature>
<feature type="transmembrane region" description="Helical" evidence="1">
    <location>
        <begin position="181"/>
        <end position="199"/>
    </location>
</feature>
<dbReference type="Proteomes" id="UP000386281">
    <property type="component" value="Unassembled WGS sequence"/>
</dbReference>
<feature type="transmembrane region" description="Helical" evidence="1">
    <location>
        <begin position="109"/>
        <end position="129"/>
    </location>
</feature>
<feature type="domain" description="CAAX prenyl protease 2/Lysostaphin resistance protein A-like" evidence="2">
    <location>
        <begin position="149"/>
        <end position="241"/>
    </location>
</feature>
<dbReference type="EMBL" id="NCWY01000015">
    <property type="protein sequence ID" value="PAK94033.1"/>
    <property type="molecule type" value="Genomic_DNA"/>
</dbReference>
<evidence type="ECO:0000313" key="3">
    <source>
        <dbReference type="EMBL" id="PAK94033.1"/>
    </source>
</evidence>
<organism evidence="3 5">
    <name type="scientific">Brevibacterium casei</name>
    <dbReference type="NCBI Taxonomy" id="33889"/>
    <lineage>
        <taxon>Bacteria</taxon>
        <taxon>Bacillati</taxon>
        <taxon>Actinomycetota</taxon>
        <taxon>Actinomycetes</taxon>
        <taxon>Micrococcales</taxon>
        <taxon>Brevibacteriaceae</taxon>
        <taxon>Brevibacterium</taxon>
    </lineage>
</organism>
<protein>
    <submittedName>
        <fullName evidence="4">CAAX amino terminal protease self- immunity</fullName>
    </submittedName>
    <submittedName>
        <fullName evidence="3">CPBP family intramembrane metalloprotease domain-containing protein</fullName>
    </submittedName>
</protein>
<feature type="transmembrane region" description="Helical" evidence="1">
    <location>
        <begin position="66"/>
        <end position="88"/>
    </location>
</feature>
<dbReference type="Pfam" id="PF02517">
    <property type="entry name" value="Rce1-like"/>
    <property type="match status" value="1"/>
</dbReference>
<evidence type="ECO:0000313" key="6">
    <source>
        <dbReference type="Proteomes" id="UP000386281"/>
    </source>
</evidence>
<accession>A0A269Z8B6</accession>